<evidence type="ECO:0000313" key="6">
    <source>
        <dbReference type="WBParaSite" id="TCNE_0001416801-mRNA-1"/>
    </source>
</evidence>
<dbReference type="Pfam" id="PF15295">
    <property type="entry name" value="CCDC50_N"/>
    <property type="match status" value="1"/>
</dbReference>
<organism evidence="5 6">
    <name type="scientific">Toxocara canis</name>
    <name type="common">Canine roundworm</name>
    <dbReference type="NCBI Taxonomy" id="6265"/>
    <lineage>
        <taxon>Eukaryota</taxon>
        <taxon>Metazoa</taxon>
        <taxon>Ecdysozoa</taxon>
        <taxon>Nematoda</taxon>
        <taxon>Chromadorea</taxon>
        <taxon>Rhabditida</taxon>
        <taxon>Spirurina</taxon>
        <taxon>Ascaridomorpha</taxon>
        <taxon>Ascaridoidea</taxon>
        <taxon>Toxocaridae</taxon>
        <taxon>Toxocara</taxon>
    </lineage>
</organism>
<name>A0A183V098_TOXCA</name>
<protein>
    <submittedName>
        <fullName evidence="6">CCDC50_N domain-containing protein</fullName>
    </submittedName>
</protein>
<accession>A0A183V098</accession>
<dbReference type="EMBL" id="UYWY01022101">
    <property type="protein sequence ID" value="VDM45489.1"/>
    <property type="molecule type" value="Genomic_DNA"/>
</dbReference>
<dbReference type="WBParaSite" id="TCNE_0001416801-mRNA-1">
    <property type="protein sequence ID" value="TCNE_0001416801-mRNA-1"/>
    <property type="gene ID" value="TCNE_0001416801"/>
</dbReference>
<dbReference type="InterPro" id="IPR029311">
    <property type="entry name" value="CCDC50_N"/>
</dbReference>
<keyword evidence="5" id="KW-1185">Reference proteome</keyword>
<dbReference type="InterPro" id="IPR039303">
    <property type="entry name" value="CCDC50"/>
</dbReference>
<dbReference type="Proteomes" id="UP000050794">
    <property type="component" value="Unassembled WGS sequence"/>
</dbReference>
<dbReference type="AlphaFoldDB" id="A0A183V098"/>
<reference evidence="6" key="1">
    <citation type="submission" date="2016-06" db="UniProtKB">
        <authorList>
            <consortium name="WormBaseParasite"/>
        </authorList>
    </citation>
    <scope>IDENTIFICATION</scope>
</reference>
<evidence type="ECO:0000259" key="3">
    <source>
        <dbReference type="Pfam" id="PF15295"/>
    </source>
</evidence>
<sequence length="279" mass="32221">MALMCFREPPKLRGFGRRPLKGFIVTQDTPDAPAPSFVMIVGSLQKISVASRLRTYEDFNLASRLQDEEFGHHYALNRSERRRMGNDLRHSRRVQAIEDHIAACNRAHENSRIAQTDEALARRLQLEFEREESLKRETQTRLDAEFARRLQLDEEIQRQQAARARVEVEDERLAWQLQHQFDADQRTGAARRTEASTKKVLPPLASVTPKIRIGMASYIGPSLVASLGEWRSPARRLRSNSERNVDPQWCDRIDERSQNELVSYISLLIVFMELIVTSV</sequence>
<evidence type="ECO:0000256" key="2">
    <source>
        <dbReference type="SAM" id="Coils"/>
    </source>
</evidence>
<evidence type="ECO:0000313" key="4">
    <source>
        <dbReference type="EMBL" id="VDM45489.1"/>
    </source>
</evidence>
<dbReference type="PANTHER" id="PTHR22115:SF4">
    <property type="entry name" value="COILED-COIL DOMAIN-CONTAINING PROTEIN"/>
    <property type="match status" value="1"/>
</dbReference>
<evidence type="ECO:0000313" key="5">
    <source>
        <dbReference type="Proteomes" id="UP000050794"/>
    </source>
</evidence>
<keyword evidence="1 2" id="KW-0175">Coiled coil</keyword>
<evidence type="ECO:0000256" key="1">
    <source>
        <dbReference type="ARBA" id="ARBA00023054"/>
    </source>
</evidence>
<feature type="coiled-coil region" evidence="2">
    <location>
        <begin position="121"/>
        <end position="169"/>
    </location>
</feature>
<gene>
    <name evidence="4" type="ORF">TCNE_LOCUS14168</name>
</gene>
<dbReference type="PANTHER" id="PTHR22115">
    <property type="entry name" value="C3ORF6 PROTEIN-RELATED"/>
    <property type="match status" value="1"/>
</dbReference>
<feature type="domain" description="Coiled-coil" evidence="3">
    <location>
        <begin position="53"/>
        <end position="157"/>
    </location>
</feature>
<reference evidence="4 5" key="2">
    <citation type="submission" date="2018-11" db="EMBL/GenBank/DDBJ databases">
        <authorList>
            <consortium name="Pathogen Informatics"/>
        </authorList>
    </citation>
    <scope>NUCLEOTIDE SEQUENCE [LARGE SCALE GENOMIC DNA]</scope>
</reference>
<proteinExistence type="predicted"/>